<protein>
    <recommendedName>
        <fullName evidence="1">C2 domain-containing protein</fullName>
    </recommendedName>
</protein>
<dbReference type="Gene3D" id="2.60.40.150">
    <property type="entry name" value="C2 domain"/>
    <property type="match status" value="1"/>
</dbReference>
<dbReference type="SUPFAM" id="SSF49562">
    <property type="entry name" value="C2 domain (Calcium/lipid-binding domain, CaLB)"/>
    <property type="match status" value="1"/>
</dbReference>
<dbReference type="CDD" id="cd00030">
    <property type="entry name" value="C2"/>
    <property type="match status" value="1"/>
</dbReference>
<dbReference type="Proteomes" id="UP001230188">
    <property type="component" value="Unassembled WGS sequence"/>
</dbReference>
<comment type="caution">
    <text evidence="2">The sequence shown here is derived from an EMBL/GenBank/DDBJ whole genome shotgun (WGS) entry which is preliminary data.</text>
</comment>
<evidence type="ECO:0000259" key="1">
    <source>
        <dbReference type="SMART" id="SM00239"/>
    </source>
</evidence>
<dbReference type="EMBL" id="JAQMWT010000388">
    <property type="protein sequence ID" value="KAJ8602258.1"/>
    <property type="molecule type" value="Genomic_DNA"/>
</dbReference>
<reference evidence="2" key="1">
    <citation type="submission" date="2023-01" db="EMBL/GenBank/DDBJ databases">
        <title>Metagenome sequencing of chrysophaentin producing Chrysophaeum taylorii.</title>
        <authorList>
            <person name="Davison J."/>
            <person name="Bewley C."/>
        </authorList>
    </citation>
    <scope>NUCLEOTIDE SEQUENCE</scope>
    <source>
        <strain evidence="2">NIES-1699</strain>
    </source>
</reference>
<dbReference type="AlphaFoldDB" id="A0AAD7UED0"/>
<name>A0AAD7UED0_9STRA</name>
<sequence length="698" mass="77342">MAAAGSVPFALCLALMVVPYLLLTYHVTIKLPQSKPVASGDAAPIDLAGYYATIESAQRLLDSLNTSSSSSATRTAPKGVRDLVVGLAKGIPTTNLAVFATSLRRNAPQHVDVALFVDRDSVDAELGELATAQRVDLKIYDVERLEPPHLRNFHPSSFRWPIISRYLETLEGAGYRGVLMADVRDTAFQADPFEPILGGASSSGAFYAFHGVESRTIGQCGWNGGWIRDCFGEPKLRSLATKPILCSGVSIAHFDAALAYAKQMSAVVSNPDFVNCERNGVDQGVHNVLLHERRVRGAKIVPQRGALVANLQARVAVISGTRVLKASDDAPVAVVHQYDRFPNLAKHYFETYGTSDNKADACSAFEVTPNVDLFKGKCDLGVASGTAEKDCCKSCNNDSRCKGWTLAGSLCYLKSCDRPAVEKQFRGDRVEATIIEFVAGFGFVAWDKPRPRDVPDDAVVLVVYVEKVDWPIDLGNPFVSAFIQPQLDDELKHQAQKSSVKPHARNPWWIPAERFEFIVAELDASRLVVEVSDHRGSRPGVTVAEGSVRLKKVAAAVEQTHRLKLFRTDNGQRENNGVLQVRLRIAPKEHYFNLVEDLVFEYARLEGPCRIDVAERDPGRFSDETGVLFFDRFRDAAPKMPPGFEIERPWEVESTPKNANGWQFARSFDSGWWYDEQFYGARACRRRWTRECRRAGQS</sequence>
<proteinExistence type="predicted"/>
<evidence type="ECO:0000313" key="2">
    <source>
        <dbReference type="EMBL" id="KAJ8602258.1"/>
    </source>
</evidence>
<dbReference type="InterPro" id="IPR000008">
    <property type="entry name" value="C2_dom"/>
</dbReference>
<keyword evidence="3" id="KW-1185">Reference proteome</keyword>
<dbReference type="SMART" id="SM00239">
    <property type="entry name" value="C2"/>
    <property type="match status" value="1"/>
</dbReference>
<organism evidence="2 3">
    <name type="scientific">Chrysophaeum taylorii</name>
    <dbReference type="NCBI Taxonomy" id="2483200"/>
    <lineage>
        <taxon>Eukaryota</taxon>
        <taxon>Sar</taxon>
        <taxon>Stramenopiles</taxon>
        <taxon>Ochrophyta</taxon>
        <taxon>Pelagophyceae</taxon>
        <taxon>Pelagomonadales</taxon>
        <taxon>Pelagomonadaceae</taxon>
        <taxon>Chrysophaeum</taxon>
    </lineage>
</organism>
<accession>A0AAD7UED0</accession>
<feature type="non-terminal residue" evidence="2">
    <location>
        <position position="1"/>
    </location>
</feature>
<gene>
    <name evidence="2" type="ORF">CTAYLR_003638</name>
</gene>
<dbReference type="InterPro" id="IPR035892">
    <property type="entry name" value="C2_domain_sf"/>
</dbReference>
<dbReference type="Gene3D" id="3.50.4.10">
    <property type="entry name" value="Hepatocyte Growth Factor"/>
    <property type="match status" value="1"/>
</dbReference>
<feature type="domain" description="C2" evidence="1">
    <location>
        <begin position="459"/>
        <end position="562"/>
    </location>
</feature>
<evidence type="ECO:0000313" key="3">
    <source>
        <dbReference type="Proteomes" id="UP001230188"/>
    </source>
</evidence>